<sequence length="86" mass="9663">MTKTMRLCIVFTLVLGLYLFPVSVAMADNGNGTSSEINITLFSKNFLFDVINMKPGDWAPRQITVNNSGSKDFAYHMQLRNDGEKK</sequence>
<dbReference type="Proteomes" id="UP001228376">
    <property type="component" value="Unassembled WGS sequence"/>
</dbReference>
<protein>
    <submittedName>
        <fullName evidence="2">Uncharacterized protein</fullName>
    </submittedName>
</protein>
<keyword evidence="3" id="KW-1185">Reference proteome</keyword>
<feature type="chain" id="PRO_5045214243" evidence="1">
    <location>
        <begin position="28"/>
        <end position="86"/>
    </location>
</feature>
<evidence type="ECO:0000256" key="1">
    <source>
        <dbReference type="SAM" id="SignalP"/>
    </source>
</evidence>
<dbReference type="RefSeq" id="WP_306065220.1">
    <property type="nucleotide sequence ID" value="NZ_JAROCA020000001.1"/>
</dbReference>
<evidence type="ECO:0000313" key="3">
    <source>
        <dbReference type="Proteomes" id="UP001228376"/>
    </source>
</evidence>
<name>A0ABU5CG12_9BACI</name>
<accession>A0ABU5CG12</accession>
<proteinExistence type="predicted"/>
<reference evidence="2 3" key="1">
    <citation type="submission" date="2023-10" db="EMBL/GenBank/DDBJ databases">
        <title>179-bfca-hs.</title>
        <authorList>
            <person name="Miliotis G."/>
            <person name="Sengupta P."/>
            <person name="Hameed A."/>
            <person name="Chuvochina M."/>
            <person name="Mcdonagh F."/>
            <person name="Simpson A.C."/>
            <person name="Singh N.K."/>
            <person name="Rekha P.D."/>
            <person name="Raman K."/>
            <person name="Hugenholtz P."/>
            <person name="Venkateswaran K."/>
        </authorList>
    </citation>
    <scope>NUCLEOTIDE SEQUENCE [LARGE SCALE GENOMIC DNA]</scope>
    <source>
        <strain evidence="2 3">179-BFC-A-HS</strain>
    </source>
</reference>
<comment type="caution">
    <text evidence="2">The sequence shown here is derived from an EMBL/GenBank/DDBJ whole genome shotgun (WGS) entry which is preliminary data.</text>
</comment>
<keyword evidence="1" id="KW-0732">Signal</keyword>
<feature type="signal peptide" evidence="1">
    <location>
        <begin position="1"/>
        <end position="27"/>
    </location>
</feature>
<organism evidence="2 3">
    <name type="scientific">Tigheibacillus jepli</name>
    <dbReference type="NCBI Taxonomy" id="3035914"/>
    <lineage>
        <taxon>Bacteria</taxon>
        <taxon>Bacillati</taxon>
        <taxon>Bacillota</taxon>
        <taxon>Bacilli</taxon>
        <taxon>Bacillales</taxon>
        <taxon>Bacillaceae</taxon>
        <taxon>Tigheibacillus</taxon>
    </lineage>
</organism>
<gene>
    <name evidence="2" type="ORF">P5G51_004845</name>
</gene>
<evidence type="ECO:0000313" key="2">
    <source>
        <dbReference type="EMBL" id="MDY0404817.1"/>
    </source>
</evidence>
<dbReference type="EMBL" id="JAROCA020000001">
    <property type="protein sequence ID" value="MDY0404817.1"/>
    <property type="molecule type" value="Genomic_DNA"/>
</dbReference>